<dbReference type="Proteomes" id="UP000030854">
    <property type="component" value="Unassembled WGS sequence"/>
</dbReference>
<dbReference type="HOGENOM" id="CLU_039522_1_0_1"/>
<evidence type="ECO:0000313" key="4">
    <source>
        <dbReference type="EMBL" id="KHJ32909.1"/>
    </source>
</evidence>
<protein>
    <recommendedName>
        <fullName evidence="1">Endoplasmic reticulum junction formation protein lunapark</fullName>
    </recommendedName>
</protein>
<organism evidence="4 5">
    <name type="scientific">Uncinula necator</name>
    <name type="common">Grape powdery mildew</name>
    <dbReference type="NCBI Taxonomy" id="52586"/>
    <lineage>
        <taxon>Eukaryota</taxon>
        <taxon>Fungi</taxon>
        <taxon>Dikarya</taxon>
        <taxon>Ascomycota</taxon>
        <taxon>Pezizomycotina</taxon>
        <taxon>Leotiomycetes</taxon>
        <taxon>Erysiphales</taxon>
        <taxon>Erysiphaceae</taxon>
        <taxon>Erysiphe</taxon>
    </lineage>
</organism>
<dbReference type="OMA" id="KEPENSH"/>
<feature type="domain" description="Lunapark zinc ribbon" evidence="3">
    <location>
        <begin position="241"/>
        <end position="297"/>
    </location>
</feature>
<evidence type="ECO:0000256" key="1">
    <source>
        <dbReference type="RuleBase" id="RU367073"/>
    </source>
</evidence>
<dbReference type="GO" id="GO:0098826">
    <property type="term" value="C:endoplasmic reticulum tubular network membrane"/>
    <property type="evidence" value="ECO:0007669"/>
    <property type="project" value="UniProtKB-UniRule"/>
</dbReference>
<keyword evidence="5" id="KW-1185">Reference proteome</keyword>
<keyword evidence="1" id="KW-0479">Metal-binding</keyword>
<keyword evidence="1" id="KW-0862">Zinc</keyword>
<dbReference type="GO" id="GO:0071788">
    <property type="term" value="P:endoplasmic reticulum tubular network maintenance"/>
    <property type="evidence" value="ECO:0007669"/>
    <property type="project" value="UniProtKB-UniRule"/>
</dbReference>
<comment type="function">
    <text evidence="1">Plays a role in determining ER morphology.</text>
</comment>
<dbReference type="PANTHER" id="PTHR22166:SF12">
    <property type="entry name" value="ENDOPLASMIC RETICULUM JUNCTION FORMATION PROTEIN LUNAPARK"/>
    <property type="match status" value="1"/>
</dbReference>
<evidence type="ECO:0000313" key="5">
    <source>
        <dbReference type="Proteomes" id="UP000030854"/>
    </source>
</evidence>
<dbReference type="GO" id="GO:1903373">
    <property type="term" value="P:positive regulation of endoplasmic reticulum tubular network organization"/>
    <property type="evidence" value="ECO:0007669"/>
    <property type="project" value="UniProtKB-UniRule"/>
</dbReference>
<feature type="region of interest" description="Disordered" evidence="2">
    <location>
        <begin position="142"/>
        <end position="169"/>
    </location>
</feature>
<comment type="similarity">
    <text evidence="1">Belongs to the lunapark family.</text>
</comment>
<dbReference type="AlphaFoldDB" id="A0A0B1P8D3"/>
<dbReference type="GO" id="GO:0008270">
    <property type="term" value="F:zinc ion binding"/>
    <property type="evidence" value="ECO:0007669"/>
    <property type="project" value="UniProtKB-KW"/>
</dbReference>
<keyword evidence="1" id="KW-0256">Endoplasmic reticulum</keyword>
<proteinExistence type="inferred from homology"/>
<dbReference type="STRING" id="52586.A0A0B1P8D3"/>
<comment type="subcellular location">
    <subcellularLocation>
        <location evidence="1">Endoplasmic reticulum membrane</location>
        <topology evidence="1">Multi-pass membrane protein</topology>
    </subcellularLocation>
</comment>
<sequence length="362" mass="41149">MVSLWPWRSEDNSPASFEKILAALATKISKSEIHLENLRSSSRKYKALWTLYTTFLYLFGLVVLVLVVGWKNWTILEGTALAGWPTLIYVGRLTLKTYYNYRIDSVKQLLEEQQTERFKTIEKLKAATKYNTTHELLEKYGQVSSHTISSSPTGKRQEPQKLPRTSIIPPPTANILKLETLSNQEVKSQPRAPTRILNNHVSESRKSVDLTRPGSPEFAPNAFSFSSEYVSTNENIVEGHWYDRILDILLGEDETLPKNRLVLICQHCRLINGQAPPGTKSLENLGKWRCYSCNSMNGEEVKGDEEVKRLIDYAEISHVGPAEVIKEERTGHEPEEVPTAAFQRKSAENLKIKEPENSHPLT</sequence>
<feature type="compositionally biased region" description="Basic and acidic residues" evidence="2">
    <location>
        <begin position="326"/>
        <end position="335"/>
    </location>
</feature>
<gene>
    <name evidence="4" type="ORF">EV44_g2659</name>
</gene>
<keyword evidence="1" id="KW-0863">Zinc-finger</keyword>
<feature type="transmembrane region" description="Helical" evidence="1">
    <location>
        <begin position="47"/>
        <end position="69"/>
    </location>
</feature>
<dbReference type="InterPro" id="IPR019273">
    <property type="entry name" value="Lunapark_Znf"/>
</dbReference>
<keyword evidence="1" id="KW-0812">Transmembrane</keyword>
<keyword evidence="1" id="KW-1133">Transmembrane helix</keyword>
<dbReference type="Pfam" id="PF10058">
    <property type="entry name" value="Zn_ribbon_10"/>
    <property type="match status" value="1"/>
</dbReference>
<reference evidence="4 5" key="1">
    <citation type="journal article" date="2014" name="BMC Genomics">
        <title>Adaptive genomic structural variation in the grape powdery mildew pathogen, Erysiphe necator.</title>
        <authorList>
            <person name="Jones L."/>
            <person name="Riaz S."/>
            <person name="Morales-Cruz A."/>
            <person name="Amrine K.C."/>
            <person name="McGuire B."/>
            <person name="Gubler W.D."/>
            <person name="Walker M.A."/>
            <person name="Cantu D."/>
        </authorList>
    </citation>
    <scope>NUCLEOTIDE SEQUENCE [LARGE SCALE GENOMIC DNA]</scope>
    <source>
        <strain evidence="5">c</strain>
    </source>
</reference>
<evidence type="ECO:0000259" key="3">
    <source>
        <dbReference type="Pfam" id="PF10058"/>
    </source>
</evidence>
<dbReference type="PANTHER" id="PTHR22166">
    <property type="entry name" value="ENDOPLASMIC RETICULUM JUNCTION FORMATION PROTEIN LUNAPARK"/>
    <property type="match status" value="1"/>
</dbReference>
<name>A0A0B1P8D3_UNCNE</name>
<feature type="compositionally biased region" description="Basic and acidic residues" evidence="2">
    <location>
        <begin position="345"/>
        <end position="362"/>
    </location>
</feature>
<dbReference type="EMBL" id="JNVN01001731">
    <property type="protein sequence ID" value="KHJ32909.1"/>
    <property type="molecule type" value="Genomic_DNA"/>
</dbReference>
<comment type="caution">
    <text evidence="1">Lacks conserved residue(s) required for the propagation of feature annotation.</text>
</comment>
<keyword evidence="1" id="KW-0472">Membrane</keyword>
<comment type="caution">
    <text evidence="4">The sequence shown here is derived from an EMBL/GenBank/DDBJ whole genome shotgun (WGS) entry which is preliminary data.</text>
</comment>
<feature type="compositionally biased region" description="Polar residues" evidence="2">
    <location>
        <begin position="142"/>
        <end position="154"/>
    </location>
</feature>
<evidence type="ECO:0000256" key="2">
    <source>
        <dbReference type="SAM" id="MobiDB-lite"/>
    </source>
</evidence>
<accession>A0A0B1P8D3</accession>
<feature type="region of interest" description="Disordered" evidence="2">
    <location>
        <begin position="326"/>
        <end position="362"/>
    </location>
</feature>
<dbReference type="InterPro" id="IPR040115">
    <property type="entry name" value="Lnp"/>
</dbReference>
<comment type="domain">
    <text evidence="1">The C4-type zinc finger motif is necessary both for its ER three-way tubular junction localization and formation.</text>
</comment>